<evidence type="ECO:0000256" key="8">
    <source>
        <dbReference type="ARBA" id="ARBA00023136"/>
    </source>
</evidence>
<evidence type="ECO:0000256" key="2">
    <source>
        <dbReference type="ARBA" id="ARBA00004496"/>
    </source>
</evidence>
<dbReference type="CDD" id="cd00432">
    <property type="entry name" value="Ribosomal_L18_L5e"/>
    <property type="match status" value="1"/>
</dbReference>
<dbReference type="HAMAP" id="MF_01337_A">
    <property type="entry name" value="Ribosomal_uL18_A"/>
    <property type="match status" value="1"/>
</dbReference>
<sequence length="720" mass="81728">MGFLRISSHLVPLIFQASLLQLVWTQPKYLDNPTVRWMRISLLPISLGLLFFNHSMLRDDAEIIRPLKVNLGCMFAGQFFKSFLFAFNRPSSARVIKSRESTVPHGRSILENLFAVLLLLVNGSSNPSKPLQLVTGGSQHTIRSDVVFLLYTIRRMMVLNIFGVLGLYCWKALNDEALIGSYPILKRYAPQITAVIWGVFIWTSIDLGGCMNRISAFGFKSIHRLVSRLVPRYQTILSIDFTILDLEQTCPFYFKKSPLEASSITDFWSRHWHLMLKDLFVEAGSKPFTSFVIWTFGTRKAHPKLLRLAGTIGAFTISAIIHEVGVYSAGPFDRKLRTSIFFISQGLAACLENLFKSLSGRRVCGPLGMIWTSAWLIFFGTPMIEVWTKSIAFDEQKMFDRADQMGFWRMIFTPFCLIKLIFSMPFVKVVKNSAYFSRFQVKYRRRREGKTDYYARKRLITQAKNKYNSPKYRLVVRITNRDIICQVVHAKLQGDFVLAAAYSHELPRYGIKHGLTNWAAAYATGLLVARRALVKLGLDEKYQGVEEPEGDLVLTEANDEGPRPFKAFLDVGLRRTSTGARIFGAMKGASDGGIFVPHSENRFPGYDPEAKELDADTLKSYIYGGHVAEYMEALEEEDDERFKKQFSTYLADDIGSADIEEIYTEAHKAIRADPSPKPTDKSKLEEYKKASKQNKPSKITKEQRAANVKAKVEAYMAASA</sequence>
<dbReference type="GO" id="GO:0008097">
    <property type="term" value="F:5S rRNA binding"/>
    <property type="evidence" value="ECO:0007669"/>
    <property type="project" value="InterPro"/>
</dbReference>
<evidence type="ECO:0000256" key="10">
    <source>
        <dbReference type="SAM" id="MobiDB-lite"/>
    </source>
</evidence>
<name>A0A5B0PLC0_PUCGR</name>
<keyword evidence="7 11" id="KW-1133">Transmembrane helix</keyword>
<feature type="signal peptide" evidence="12">
    <location>
        <begin position="1"/>
        <end position="25"/>
    </location>
</feature>
<keyword evidence="4" id="KW-0963">Cytoplasm</keyword>
<dbReference type="InterPro" id="IPR057268">
    <property type="entry name" value="Ribosomal_L18"/>
</dbReference>
<evidence type="ECO:0000256" key="7">
    <source>
        <dbReference type="ARBA" id="ARBA00022989"/>
    </source>
</evidence>
<evidence type="ECO:0000256" key="11">
    <source>
        <dbReference type="SAM" id="Phobius"/>
    </source>
</evidence>
<evidence type="ECO:0000256" key="9">
    <source>
        <dbReference type="ARBA" id="ARBA00023274"/>
    </source>
</evidence>
<comment type="subcellular location">
    <subcellularLocation>
        <location evidence="2">Cytoplasm</location>
    </subcellularLocation>
    <subcellularLocation>
        <location evidence="1">Membrane</location>
        <topology evidence="1">Multi-pass membrane protein</topology>
    </subcellularLocation>
</comment>
<dbReference type="InterPro" id="IPR032805">
    <property type="entry name" value="Wax_synthase_dom"/>
</dbReference>
<feature type="transmembrane region" description="Helical" evidence="11">
    <location>
        <begin position="308"/>
        <end position="330"/>
    </location>
</feature>
<keyword evidence="6" id="KW-0689">Ribosomal protein</keyword>
<feature type="transmembrane region" description="Helical" evidence="11">
    <location>
        <begin position="407"/>
        <end position="430"/>
    </location>
</feature>
<dbReference type="Pfam" id="PF17144">
    <property type="entry name" value="Ribosomal_L5e"/>
    <property type="match status" value="1"/>
</dbReference>
<evidence type="ECO:0000259" key="14">
    <source>
        <dbReference type="Pfam" id="PF14204"/>
    </source>
</evidence>
<keyword evidence="8 11" id="KW-0472">Membrane</keyword>
<evidence type="ECO:0000256" key="4">
    <source>
        <dbReference type="ARBA" id="ARBA00022490"/>
    </source>
</evidence>
<comment type="caution">
    <text evidence="15">The sequence shown here is derived from an EMBL/GenBank/DDBJ whole genome shotgun (WGS) entry which is preliminary data.</text>
</comment>
<feature type="compositionally biased region" description="Basic and acidic residues" evidence="10">
    <location>
        <begin position="678"/>
        <end position="689"/>
    </location>
</feature>
<evidence type="ECO:0008006" key="17">
    <source>
        <dbReference type="Google" id="ProtNLM"/>
    </source>
</evidence>
<dbReference type="InterPro" id="IPR025607">
    <property type="entry name" value="Ribosomal_uL18_C_euk"/>
</dbReference>
<dbReference type="Proteomes" id="UP000325313">
    <property type="component" value="Unassembled WGS sequence"/>
</dbReference>
<dbReference type="Pfam" id="PF14204">
    <property type="entry name" value="Ribosomal_L18_c"/>
    <property type="match status" value="1"/>
</dbReference>
<dbReference type="PANTHER" id="PTHR23410">
    <property type="entry name" value="RIBOSOMAL PROTEIN L5-RELATED"/>
    <property type="match status" value="1"/>
</dbReference>
<evidence type="ECO:0000313" key="16">
    <source>
        <dbReference type="Proteomes" id="UP000325313"/>
    </source>
</evidence>
<gene>
    <name evidence="15" type="ORF">PGTUg99_029284</name>
</gene>
<accession>A0A5B0PLC0</accession>
<evidence type="ECO:0000256" key="5">
    <source>
        <dbReference type="ARBA" id="ARBA00022692"/>
    </source>
</evidence>
<evidence type="ECO:0000259" key="13">
    <source>
        <dbReference type="Pfam" id="PF13813"/>
    </source>
</evidence>
<organism evidence="15 16">
    <name type="scientific">Puccinia graminis f. sp. tritici</name>
    <dbReference type="NCBI Taxonomy" id="56615"/>
    <lineage>
        <taxon>Eukaryota</taxon>
        <taxon>Fungi</taxon>
        <taxon>Dikarya</taxon>
        <taxon>Basidiomycota</taxon>
        <taxon>Pucciniomycotina</taxon>
        <taxon>Pucciniomycetes</taxon>
        <taxon>Pucciniales</taxon>
        <taxon>Pucciniaceae</taxon>
        <taxon>Puccinia</taxon>
    </lineage>
</organism>
<feature type="transmembrane region" description="Helical" evidence="11">
    <location>
        <begin position="35"/>
        <end position="57"/>
    </location>
</feature>
<evidence type="ECO:0000313" key="15">
    <source>
        <dbReference type="EMBL" id="KAA1102355.1"/>
    </source>
</evidence>
<evidence type="ECO:0000256" key="12">
    <source>
        <dbReference type="SAM" id="SignalP"/>
    </source>
</evidence>
<evidence type="ECO:0000256" key="1">
    <source>
        <dbReference type="ARBA" id="ARBA00004141"/>
    </source>
</evidence>
<dbReference type="GO" id="GO:0003735">
    <property type="term" value="F:structural constituent of ribosome"/>
    <property type="evidence" value="ECO:0007669"/>
    <property type="project" value="InterPro"/>
</dbReference>
<feature type="domain" description="Large ribosomal subunit protein uL18 C-terminal eukaryotes" evidence="14">
    <location>
        <begin position="659"/>
        <end position="717"/>
    </location>
</feature>
<feature type="chain" id="PRO_5022881125" description="Ribosomal protein L5 eukaryotic C-terminal domain-containing protein" evidence="12">
    <location>
        <begin position="26"/>
        <end position="720"/>
    </location>
</feature>
<evidence type="ECO:0000256" key="6">
    <source>
        <dbReference type="ARBA" id="ARBA00022980"/>
    </source>
</evidence>
<feature type="transmembrane region" description="Helical" evidence="11">
    <location>
        <begin position="367"/>
        <end position="387"/>
    </location>
</feature>
<protein>
    <recommendedName>
        <fullName evidence="17">Ribosomal protein L5 eukaryotic C-terminal domain-containing protein</fullName>
    </recommendedName>
</protein>
<dbReference type="GO" id="GO:0000027">
    <property type="term" value="P:ribosomal large subunit assembly"/>
    <property type="evidence" value="ECO:0007669"/>
    <property type="project" value="TreeGrafter"/>
</dbReference>
<dbReference type="Gene3D" id="3.30.420.100">
    <property type="match status" value="1"/>
</dbReference>
<feature type="domain" description="Wax synthase" evidence="13">
    <location>
        <begin position="256"/>
        <end position="343"/>
    </location>
</feature>
<dbReference type="GO" id="GO:0006412">
    <property type="term" value="P:translation"/>
    <property type="evidence" value="ECO:0007669"/>
    <property type="project" value="InterPro"/>
</dbReference>
<dbReference type="PRINTS" id="PR00058">
    <property type="entry name" value="RIBOSOMALL5"/>
</dbReference>
<dbReference type="Pfam" id="PF13813">
    <property type="entry name" value="MBOAT_2"/>
    <property type="match status" value="1"/>
</dbReference>
<reference evidence="15 16" key="1">
    <citation type="submission" date="2019-05" db="EMBL/GenBank/DDBJ databases">
        <title>Emergence of the Ug99 lineage of the wheat stem rust pathogen through somatic hybridization.</title>
        <authorList>
            <person name="Li F."/>
            <person name="Upadhyaya N.M."/>
            <person name="Sperschneider J."/>
            <person name="Matny O."/>
            <person name="Nguyen-Phuc H."/>
            <person name="Mago R."/>
            <person name="Raley C."/>
            <person name="Miller M.E."/>
            <person name="Silverstein K.A.T."/>
            <person name="Henningsen E."/>
            <person name="Hirsch C.D."/>
            <person name="Visser B."/>
            <person name="Pretorius Z.A."/>
            <person name="Steffenson B.J."/>
            <person name="Schwessinger B."/>
            <person name="Dodds P.N."/>
            <person name="Figueroa M."/>
        </authorList>
    </citation>
    <scope>NUCLEOTIDE SEQUENCE [LARGE SCALE GENOMIC DNA]</scope>
    <source>
        <strain evidence="15 16">Ug99</strain>
    </source>
</reference>
<evidence type="ECO:0000256" key="3">
    <source>
        <dbReference type="ARBA" id="ARBA00007116"/>
    </source>
</evidence>
<keyword evidence="12" id="KW-0732">Signal</keyword>
<feature type="region of interest" description="Disordered" evidence="10">
    <location>
        <begin position="667"/>
        <end position="704"/>
    </location>
</feature>
<keyword evidence="9" id="KW-0687">Ribonucleoprotein</keyword>
<proteinExistence type="inferred from homology"/>
<feature type="transmembrane region" description="Helical" evidence="11">
    <location>
        <begin position="188"/>
        <end position="205"/>
    </location>
</feature>
<dbReference type="GO" id="GO:0016020">
    <property type="term" value="C:membrane"/>
    <property type="evidence" value="ECO:0007669"/>
    <property type="project" value="UniProtKB-SubCell"/>
</dbReference>
<dbReference type="FunFam" id="3.30.420.100:FF:000002">
    <property type="entry name" value="60S ribosomal protein L5"/>
    <property type="match status" value="1"/>
</dbReference>
<dbReference type="InterPro" id="IPR005485">
    <property type="entry name" value="Rbsml_uL18_euk_arch"/>
</dbReference>
<dbReference type="AlphaFoldDB" id="A0A5B0PLC0"/>
<dbReference type="EMBL" id="VDEP01000338">
    <property type="protein sequence ID" value="KAA1102355.1"/>
    <property type="molecule type" value="Genomic_DNA"/>
</dbReference>
<dbReference type="SUPFAM" id="SSF53137">
    <property type="entry name" value="Translational machinery components"/>
    <property type="match status" value="1"/>
</dbReference>
<comment type="similarity">
    <text evidence="3">Belongs to the universal ribosomal protein uL18 family.</text>
</comment>
<dbReference type="GO" id="GO:0022625">
    <property type="term" value="C:cytosolic large ribosomal subunit"/>
    <property type="evidence" value="ECO:0007669"/>
    <property type="project" value="TreeGrafter"/>
</dbReference>
<keyword evidence="5 11" id="KW-0812">Transmembrane</keyword>
<feature type="transmembrane region" description="Helical" evidence="11">
    <location>
        <begin position="146"/>
        <end position="168"/>
    </location>
</feature>
<dbReference type="PANTHER" id="PTHR23410:SF12">
    <property type="entry name" value="LARGE RIBOSOMAL SUBUNIT PROTEIN UL18"/>
    <property type="match status" value="1"/>
</dbReference>